<accession>A0A7C9N181</accession>
<reference evidence="1 2" key="2">
    <citation type="submission" date="2020-03" db="EMBL/GenBank/DDBJ databases">
        <title>Kangsaoukella pontilimi gen. nov., sp. nov., a new member of the family Rhodobacteraceae isolated from a tidal mudflat.</title>
        <authorList>
            <person name="Kim I.S."/>
        </authorList>
    </citation>
    <scope>NUCLEOTIDE SEQUENCE [LARGE SCALE GENOMIC DNA]</scope>
    <source>
        <strain evidence="1 2">GH1-50</strain>
    </source>
</reference>
<proteinExistence type="predicted"/>
<comment type="caution">
    <text evidence="1">The sequence shown here is derived from an EMBL/GenBank/DDBJ whole genome shotgun (WGS) entry which is preliminary data.</text>
</comment>
<sequence length="176" mass="18830">MVSRGLPVIIAALALSACGGGGDEPNLLNISQPRSAGPDEFAILPAKPLEMPEDMASLPEPTPGAGNRADLTPERDAIVALGGNPAALTRGAGGDGALLAYTGRYGRDANIRAELAAADLEFRRQNDGRLLERLFNVNIYYQVYEPFELDQYAELERMRRAGIRTSSVPPPPLDDE</sequence>
<dbReference type="Proteomes" id="UP000480350">
    <property type="component" value="Unassembled WGS sequence"/>
</dbReference>
<dbReference type="AlphaFoldDB" id="A0A7C9N181"/>
<dbReference type="EMBL" id="WUPT01000002">
    <property type="protein sequence ID" value="MXQ08578.1"/>
    <property type="molecule type" value="Genomic_DNA"/>
</dbReference>
<evidence type="ECO:0000313" key="2">
    <source>
        <dbReference type="Proteomes" id="UP000480350"/>
    </source>
</evidence>
<dbReference type="RefSeq" id="WP_160764491.1">
    <property type="nucleotide sequence ID" value="NZ_WUPT01000002.1"/>
</dbReference>
<dbReference type="InterPro" id="IPR021395">
    <property type="entry name" value="DUF3035"/>
</dbReference>
<name>A0A7C9N181_9RHOB</name>
<dbReference type="Pfam" id="PF11233">
    <property type="entry name" value="DUF3035"/>
    <property type="match status" value="1"/>
</dbReference>
<evidence type="ECO:0000313" key="1">
    <source>
        <dbReference type="EMBL" id="MXQ08578.1"/>
    </source>
</evidence>
<protein>
    <submittedName>
        <fullName evidence="1">DUF3035 domain-containing protein</fullName>
    </submittedName>
</protein>
<dbReference type="PROSITE" id="PS51257">
    <property type="entry name" value="PROKAR_LIPOPROTEIN"/>
    <property type="match status" value="1"/>
</dbReference>
<keyword evidence="2" id="KW-1185">Reference proteome</keyword>
<organism evidence="1 2">
    <name type="scientific">Kangsaoukella pontilimi</name>
    <dbReference type="NCBI Taxonomy" id="2691042"/>
    <lineage>
        <taxon>Bacteria</taxon>
        <taxon>Pseudomonadati</taxon>
        <taxon>Pseudomonadota</taxon>
        <taxon>Alphaproteobacteria</taxon>
        <taxon>Rhodobacterales</taxon>
        <taxon>Paracoccaceae</taxon>
        <taxon>Kangsaoukella</taxon>
    </lineage>
</organism>
<gene>
    <name evidence="1" type="ORF">GQ651_12040</name>
</gene>
<reference evidence="1 2" key="1">
    <citation type="submission" date="2019-12" db="EMBL/GenBank/DDBJ databases">
        <authorList>
            <person name="Lee S.D."/>
        </authorList>
    </citation>
    <scope>NUCLEOTIDE SEQUENCE [LARGE SCALE GENOMIC DNA]</scope>
    <source>
        <strain evidence="1 2">GH1-50</strain>
    </source>
</reference>